<feature type="domain" description="Starch synthase catalytic" evidence="10">
    <location>
        <begin position="5"/>
        <end position="243"/>
    </location>
</feature>
<dbReference type="EMBL" id="SSMQ01000011">
    <property type="protein sequence ID" value="TKD09203.1"/>
    <property type="molecule type" value="Genomic_DNA"/>
</dbReference>
<evidence type="ECO:0000313" key="12">
    <source>
        <dbReference type="Proteomes" id="UP000309215"/>
    </source>
</evidence>
<reference evidence="11 12" key="1">
    <citation type="submission" date="2019-04" db="EMBL/GenBank/DDBJ databases">
        <authorList>
            <person name="Li Y."/>
            <person name="Wang J."/>
        </authorList>
    </citation>
    <scope>NUCLEOTIDE SEQUENCE [LARGE SCALE GENOMIC DNA]</scope>
    <source>
        <strain evidence="11 12">DSM 14668</strain>
    </source>
</reference>
<dbReference type="GO" id="GO:0004373">
    <property type="term" value="F:alpha-1,4-glucan glucosyltransferase (UDP-glucose donor) activity"/>
    <property type="evidence" value="ECO:0007669"/>
    <property type="project" value="InterPro"/>
</dbReference>
<dbReference type="Proteomes" id="UP000309215">
    <property type="component" value="Unassembled WGS sequence"/>
</dbReference>
<dbReference type="HAMAP" id="MF_00484">
    <property type="entry name" value="Glycogen_synth"/>
    <property type="match status" value="1"/>
</dbReference>
<dbReference type="AlphaFoldDB" id="A0A4U1JFK2"/>
<gene>
    <name evidence="8 11" type="primary">glgA</name>
    <name evidence="11" type="ORF">E8A74_13070</name>
</gene>
<evidence type="ECO:0000259" key="10">
    <source>
        <dbReference type="Pfam" id="PF08323"/>
    </source>
</evidence>
<dbReference type="NCBIfam" id="TIGR02095">
    <property type="entry name" value="glgA"/>
    <property type="match status" value="1"/>
</dbReference>
<comment type="caution">
    <text evidence="11">The sequence shown here is derived from an EMBL/GenBank/DDBJ whole genome shotgun (WGS) entry which is preliminary data.</text>
</comment>
<dbReference type="PANTHER" id="PTHR45825">
    <property type="entry name" value="GRANULE-BOUND STARCH SYNTHASE 1, CHLOROPLASTIC/AMYLOPLASTIC"/>
    <property type="match status" value="1"/>
</dbReference>
<dbReference type="Gene3D" id="3.40.50.2000">
    <property type="entry name" value="Glycogen Phosphorylase B"/>
    <property type="match status" value="2"/>
</dbReference>
<evidence type="ECO:0000256" key="5">
    <source>
        <dbReference type="ARBA" id="ARBA00022676"/>
    </source>
</evidence>
<dbReference type="Pfam" id="PF08323">
    <property type="entry name" value="Glyco_transf_5"/>
    <property type="match status" value="1"/>
</dbReference>
<evidence type="ECO:0000259" key="9">
    <source>
        <dbReference type="Pfam" id="PF00534"/>
    </source>
</evidence>
<comment type="function">
    <text evidence="2 8">Synthesizes alpha-1,4-glucan chains using ADP-glucose.</text>
</comment>
<evidence type="ECO:0000256" key="3">
    <source>
        <dbReference type="ARBA" id="ARBA00004964"/>
    </source>
</evidence>
<feature type="binding site" evidence="8">
    <location>
        <position position="18"/>
    </location>
    <ligand>
        <name>ADP-alpha-D-glucose</name>
        <dbReference type="ChEBI" id="CHEBI:57498"/>
    </ligand>
</feature>
<dbReference type="InterPro" id="IPR011835">
    <property type="entry name" value="GS/SS"/>
</dbReference>
<dbReference type="InterPro" id="IPR013534">
    <property type="entry name" value="Starch_synth_cat_dom"/>
</dbReference>
<evidence type="ECO:0000256" key="2">
    <source>
        <dbReference type="ARBA" id="ARBA00002764"/>
    </source>
</evidence>
<dbReference type="GO" id="GO:0005978">
    <property type="term" value="P:glycogen biosynthetic process"/>
    <property type="evidence" value="ECO:0007669"/>
    <property type="project" value="UniProtKB-UniRule"/>
</dbReference>
<evidence type="ECO:0000313" key="11">
    <source>
        <dbReference type="EMBL" id="TKD09203.1"/>
    </source>
</evidence>
<dbReference type="UniPathway" id="UPA00164"/>
<dbReference type="InterPro" id="IPR001296">
    <property type="entry name" value="Glyco_trans_1"/>
</dbReference>
<dbReference type="CDD" id="cd03791">
    <property type="entry name" value="GT5_Glycogen_synthase_DULL1-like"/>
    <property type="match status" value="1"/>
</dbReference>
<dbReference type="OrthoDB" id="9808590at2"/>
<dbReference type="Pfam" id="PF00534">
    <property type="entry name" value="Glycos_transf_1"/>
    <property type="match status" value="1"/>
</dbReference>
<keyword evidence="7 8" id="KW-0320">Glycogen biosynthesis</keyword>
<protein>
    <recommendedName>
        <fullName evidence="8">Glycogen synthase</fullName>
        <ecNumber evidence="8">2.4.1.21</ecNumber>
    </recommendedName>
    <alternativeName>
        <fullName evidence="8">Starch [bacterial glycogen] synthase</fullName>
    </alternativeName>
</protein>
<organism evidence="11 12">
    <name type="scientific">Polyangium fumosum</name>
    <dbReference type="NCBI Taxonomy" id="889272"/>
    <lineage>
        <taxon>Bacteria</taxon>
        <taxon>Pseudomonadati</taxon>
        <taxon>Myxococcota</taxon>
        <taxon>Polyangia</taxon>
        <taxon>Polyangiales</taxon>
        <taxon>Polyangiaceae</taxon>
        <taxon>Polyangium</taxon>
    </lineage>
</organism>
<dbReference type="SUPFAM" id="SSF53756">
    <property type="entry name" value="UDP-Glycosyltransferase/glycogen phosphorylase"/>
    <property type="match status" value="1"/>
</dbReference>
<evidence type="ECO:0000256" key="1">
    <source>
        <dbReference type="ARBA" id="ARBA00001478"/>
    </source>
</evidence>
<dbReference type="GO" id="GO:0009011">
    <property type="term" value="F:alpha-1,4-glucan glucosyltransferase (ADP-glucose donor) activity"/>
    <property type="evidence" value="ECO:0007669"/>
    <property type="project" value="UniProtKB-UniRule"/>
</dbReference>
<dbReference type="NCBIfam" id="NF001899">
    <property type="entry name" value="PRK00654.1-2"/>
    <property type="match status" value="1"/>
</dbReference>
<comment type="similarity">
    <text evidence="4 8">Belongs to the glycosyltransferase 1 family. Bacterial/plant glycogen synthase subfamily.</text>
</comment>
<evidence type="ECO:0000256" key="4">
    <source>
        <dbReference type="ARBA" id="ARBA00010281"/>
    </source>
</evidence>
<keyword evidence="6 8" id="KW-0808">Transferase</keyword>
<comment type="catalytic activity">
    <reaction evidence="1 8">
        <text>[(1-&gt;4)-alpha-D-glucosyl](n) + ADP-alpha-D-glucose = [(1-&gt;4)-alpha-D-glucosyl](n+1) + ADP + H(+)</text>
        <dbReference type="Rhea" id="RHEA:18189"/>
        <dbReference type="Rhea" id="RHEA-COMP:9584"/>
        <dbReference type="Rhea" id="RHEA-COMP:9587"/>
        <dbReference type="ChEBI" id="CHEBI:15378"/>
        <dbReference type="ChEBI" id="CHEBI:15444"/>
        <dbReference type="ChEBI" id="CHEBI:57498"/>
        <dbReference type="ChEBI" id="CHEBI:456216"/>
        <dbReference type="EC" id="2.4.1.21"/>
    </reaction>
</comment>
<accession>A0A4U1JFK2</accession>
<dbReference type="EC" id="2.4.1.21" evidence="8"/>
<comment type="pathway">
    <text evidence="3 8">Glycan biosynthesis; glycogen biosynthesis.</text>
</comment>
<dbReference type="GO" id="GO:0005829">
    <property type="term" value="C:cytosol"/>
    <property type="evidence" value="ECO:0007669"/>
    <property type="project" value="TreeGrafter"/>
</dbReference>
<dbReference type="PANTHER" id="PTHR45825:SF11">
    <property type="entry name" value="ALPHA AMYLASE DOMAIN-CONTAINING PROTEIN"/>
    <property type="match status" value="1"/>
</dbReference>
<proteinExistence type="inferred from homology"/>
<evidence type="ECO:0000256" key="8">
    <source>
        <dbReference type="HAMAP-Rule" id="MF_00484"/>
    </source>
</evidence>
<sequence length="482" mass="53685">MPRLRILNVVSECVPFAKTGGLADVAGALPIALAARGHDVRTVMPRYRIAKKHPAKRLPISLGVPVGGGEVWGGVWEARLGESTSRVYLLEHDELYDRSGIYNDSNGDYRDNLARFTFLSRGALRLASVLGFIPDVVHVHDWPTCLVPVYMKTLDARSPIGGAASILTIHNMGYQGWFDKNELSQTGLGWDVFHHRALESYDRLNLLKGGINFSTLLSTVSPRYAQEIQTSEGGHGLEGSLRERGDDVIGILNGIDDEIWNPATDRHLPAHFDADDLQGKAFCKAELQREMGLPVRPDVPIIGLISRLVHQKGIDIFAGALGTLLQRDVQVVVLGSGEGWAEDLFTRLGHSTDRFRAYIGMNDALAHRIEAGSDLFVMPSRYEPCGLNQLYSQRYGTLPIVRAVGGLDDTVEHMATGFKFLDLSADVLADTVLEAAWIYREHPEHFRSMQRRAMKKPFGWDYASRQYEAMYRLAISRHRGER</sequence>
<name>A0A4U1JFK2_9BACT</name>
<keyword evidence="12" id="KW-1185">Reference proteome</keyword>
<dbReference type="RefSeq" id="WP_136929312.1">
    <property type="nucleotide sequence ID" value="NZ_SSMQ01000011.1"/>
</dbReference>
<feature type="domain" description="Glycosyl transferase family 1" evidence="9">
    <location>
        <begin position="297"/>
        <end position="434"/>
    </location>
</feature>
<evidence type="ECO:0000256" key="6">
    <source>
        <dbReference type="ARBA" id="ARBA00022679"/>
    </source>
</evidence>
<keyword evidence="5 8" id="KW-0328">Glycosyltransferase</keyword>
<evidence type="ECO:0000256" key="7">
    <source>
        <dbReference type="ARBA" id="ARBA00023056"/>
    </source>
</evidence>